<evidence type="ECO:0000256" key="9">
    <source>
        <dbReference type="ARBA" id="ARBA00047392"/>
    </source>
</evidence>
<keyword evidence="3 13" id="KW-0812">Transmembrane</keyword>
<evidence type="ECO:0000256" key="3">
    <source>
        <dbReference type="ARBA" id="ARBA00022692"/>
    </source>
</evidence>
<evidence type="ECO:0000313" key="16">
    <source>
        <dbReference type="RefSeq" id="XP_019616386.1"/>
    </source>
</evidence>
<dbReference type="InterPro" id="IPR052271">
    <property type="entry name" value="GDPD-Related"/>
</dbReference>
<dbReference type="GeneID" id="109463927"/>
<dbReference type="Proteomes" id="UP000515135">
    <property type="component" value="Unplaced"/>
</dbReference>
<dbReference type="Pfam" id="PF03009">
    <property type="entry name" value="GDPD"/>
    <property type="match status" value="1"/>
</dbReference>
<dbReference type="InterPro" id="IPR017946">
    <property type="entry name" value="PLC-like_Pdiesterase_TIM-brl"/>
</dbReference>
<evidence type="ECO:0000256" key="7">
    <source>
        <dbReference type="ARBA" id="ARBA00023136"/>
    </source>
</evidence>
<feature type="domain" description="GP-PDE" evidence="14">
    <location>
        <begin position="48"/>
        <end position="320"/>
    </location>
</feature>
<dbReference type="GO" id="GO:0008081">
    <property type="term" value="F:phosphoric diester hydrolase activity"/>
    <property type="evidence" value="ECO:0007669"/>
    <property type="project" value="InterPro"/>
</dbReference>
<dbReference type="OrthoDB" id="1058301at2759"/>
<dbReference type="GO" id="GO:0005789">
    <property type="term" value="C:endoplasmic reticulum membrane"/>
    <property type="evidence" value="ECO:0007669"/>
    <property type="project" value="TreeGrafter"/>
</dbReference>
<dbReference type="FunFam" id="3.20.20.190:FF:000079">
    <property type="entry name" value="POGO family transposase, putative"/>
    <property type="match status" value="1"/>
</dbReference>
<keyword evidence="6" id="KW-0443">Lipid metabolism</keyword>
<evidence type="ECO:0000259" key="14">
    <source>
        <dbReference type="PROSITE" id="PS51704"/>
    </source>
</evidence>
<comment type="catalytic activity">
    <reaction evidence="11">
        <text>1-O-(1Z-octadecenyl)-sn-glycero-3-phospho-N-hexadecanoyl-ethanolamine + H2O = 1-O-(1Z-octadecenyl)-sn-glycero-3-phosphate + N-hexadecanoylethanolamine + H(+)</text>
        <dbReference type="Rhea" id="RHEA:53184"/>
        <dbReference type="ChEBI" id="CHEBI:15377"/>
        <dbReference type="ChEBI" id="CHEBI:15378"/>
        <dbReference type="ChEBI" id="CHEBI:71464"/>
        <dbReference type="ChEBI" id="CHEBI:137009"/>
        <dbReference type="ChEBI" id="CHEBI:137017"/>
    </reaction>
    <physiologicalReaction direction="left-to-right" evidence="11">
        <dbReference type="Rhea" id="RHEA:53185"/>
    </physiologicalReaction>
</comment>
<evidence type="ECO:0000256" key="11">
    <source>
        <dbReference type="ARBA" id="ARBA00048580"/>
    </source>
</evidence>
<dbReference type="InterPro" id="IPR030395">
    <property type="entry name" value="GP_PDE_dom"/>
</dbReference>
<dbReference type="Gene3D" id="3.20.20.190">
    <property type="entry name" value="Phosphatidylinositol (PI) phosphodiesterase"/>
    <property type="match status" value="1"/>
</dbReference>
<dbReference type="CDD" id="cd08612">
    <property type="entry name" value="GDPD_GDE4"/>
    <property type="match status" value="1"/>
</dbReference>
<evidence type="ECO:0000256" key="2">
    <source>
        <dbReference type="ARBA" id="ARBA00007277"/>
    </source>
</evidence>
<protein>
    <submittedName>
        <fullName evidence="16">Glycerophosphodiester phosphodiesterase domain-containing protein 1-like isoform X1</fullName>
    </submittedName>
</protein>
<name>A0A6P4YH93_BRABE</name>
<dbReference type="RefSeq" id="XP_019616386.1">
    <property type="nucleotide sequence ID" value="XM_019760827.1"/>
</dbReference>
<accession>A0A6P4YH93</accession>
<evidence type="ECO:0000256" key="10">
    <source>
        <dbReference type="ARBA" id="ARBA00047538"/>
    </source>
</evidence>
<keyword evidence="4" id="KW-0378">Hydrolase</keyword>
<reference evidence="16" key="1">
    <citation type="submission" date="2025-08" db="UniProtKB">
        <authorList>
            <consortium name="RefSeq"/>
        </authorList>
    </citation>
    <scope>IDENTIFICATION</scope>
    <source>
        <tissue evidence="16">Gonad</tissue>
    </source>
</reference>
<comment type="catalytic activity">
    <reaction evidence="12">
        <text>N,1-di-(9Z-octadecenoyl)-sn-glycero-3-phosphoethanolamine + H2O = N-(9Z-octadecenoyl) ethanolamine + 1-(9Z-octadecenoyl)-sn-glycero-3-phosphate + H(+)</text>
        <dbReference type="Rhea" id="RHEA:56460"/>
        <dbReference type="ChEBI" id="CHEBI:15377"/>
        <dbReference type="ChEBI" id="CHEBI:15378"/>
        <dbReference type="ChEBI" id="CHEBI:71466"/>
        <dbReference type="ChEBI" id="CHEBI:74544"/>
        <dbReference type="ChEBI" id="CHEBI:85222"/>
    </reaction>
    <physiologicalReaction direction="left-to-right" evidence="12">
        <dbReference type="Rhea" id="RHEA:56461"/>
    </physiologicalReaction>
</comment>
<evidence type="ECO:0000313" key="15">
    <source>
        <dbReference type="Proteomes" id="UP000515135"/>
    </source>
</evidence>
<dbReference type="PANTHER" id="PTHR42758:SF2">
    <property type="entry name" value="PHOSPHATIDYLGLYCEROL PHOSPHOLIPASE C"/>
    <property type="match status" value="1"/>
</dbReference>
<comment type="similarity">
    <text evidence="2">Belongs to the glycerophosphoryl diester phosphodiesterase family.</text>
</comment>
<keyword evidence="7 13" id="KW-0472">Membrane</keyword>
<evidence type="ECO:0000256" key="5">
    <source>
        <dbReference type="ARBA" id="ARBA00022989"/>
    </source>
</evidence>
<keyword evidence="15" id="KW-1185">Reference proteome</keyword>
<organism evidence="15 16">
    <name type="scientific">Branchiostoma belcheri</name>
    <name type="common">Amphioxus</name>
    <dbReference type="NCBI Taxonomy" id="7741"/>
    <lineage>
        <taxon>Eukaryota</taxon>
        <taxon>Metazoa</taxon>
        <taxon>Chordata</taxon>
        <taxon>Cephalochordata</taxon>
        <taxon>Leptocardii</taxon>
        <taxon>Amphioxiformes</taxon>
        <taxon>Branchiostomatidae</taxon>
        <taxon>Branchiostoma</taxon>
    </lineage>
</organism>
<comment type="catalytic activity">
    <reaction evidence="10">
        <text>N-hexadecanoyl-1-(9Z-octadecenoyl)-sn-glycero-3-phosphoethanolamine + H2O = N-hexadecanoylethanolamine + 1-(9Z-octadecenoyl)-sn-glycero-3-phosphate + H(+)</text>
        <dbReference type="Rhea" id="RHEA:53168"/>
        <dbReference type="ChEBI" id="CHEBI:15377"/>
        <dbReference type="ChEBI" id="CHEBI:15378"/>
        <dbReference type="ChEBI" id="CHEBI:71464"/>
        <dbReference type="ChEBI" id="CHEBI:74544"/>
        <dbReference type="ChEBI" id="CHEBI:85217"/>
    </reaction>
    <physiologicalReaction direction="left-to-right" evidence="10">
        <dbReference type="Rhea" id="RHEA:53169"/>
    </physiologicalReaction>
</comment>
<dbReference type="KEGG" id="bbel:109463927"/>
<evidence type="ECO:0000256" key="1">
    <source>
        <dbReference type="ARBA" id="ARBA00004370"/>
    </source>
</evidence>
<keyword evidence="5 13" id="KW-1133">Transmembrane helix</keyword>
<dbReference type="GO" id="GO:0004622">
    <property type="term" value="F:phosphatidylcholine lysophospholipase activity"/>
    <property type="evidence" value="ECO:0007669"/>
    <property type="project" value="TreeGrafter"/>
</dbReference>
<evidence type="ECO:0000256" key="13">
    <source>
        <dbReference type="SAM" id="Phobius"/>
    </source>
</evidence>
<comment type="catalytic activity">
    <reaction evidence="8">
        <text>1-O-hexadecyl-sn-glycero-3-phosphocholine + H2O = 1-O-hexadecyl-sn-glycero-3-phosphate + choline + H(+)</text>
        <dbReference type="Rhea" id="RHEA:41143"/>
        <dbReference type="ChEBI" id="CHEBI:15354"/>
        <dbReference type="ChEBI" id="CHEBI:15377"/>
        <dbReference type="ChEBI" id="CHEBI:15378"/>
        <dbReference type="ChEBI" id="CHEBI:64496"/>
        <dbReference type="ChEBI" id="CHEBI:77580"/>
    </reaction>
    <physiologicalReaction direction="left-to-right" evidence="8">
        <dbReference type="Rhea" id="RHEA:41144"/>
    </physiologicalReaction>
</comment>
<gene>
    <name evidence="16" type="primary">LOC109463927</name>
</gene>
<sequence>MLLLEPNQTLWLAMGIVAAIVGGYALTSLFLLRFPNLLHRKKQLKFCCKHISHRGGMAEGLENTMGTFQHAVDLGTDMLELDVQLSQDGMVVVSHDNDIKRTTGVDVKISDTKFADLPLLRTNQEVSFLNGLPVCFPDASDRSFCLLQDVFEKFPGVVINVDIKNDDDELIAKVGELVQEYHREDLTVVGGRQESVIRKVHQQNPDIPLFFSAKRVVQLVLLFYSGLLPFIPLKESCLEVIMPSILWGERWADTVPTKYKVLARIVDFLLMSKVMIRHLDRRGIHTYLWVINNDTDFERAFSLGAKGVMTDYPTQLRHFLDQREAIDKK</sequence>
<comment type="subcellular location">
    <subcellularLocation>
        <location evidence="1">Membrane</location>
    </subcellularLocation>
</comment>
<dbReference type="PROSITE" id="PS51704">
    <property type="entry name" value="GP_PDE"/>
    <property type="match status" value="1"/>
</dbReference>
<proteinExistence type="inferred from homology"/>
<dbReference type="GO" id="GO:0046475">
    <property type="term" value="P:glycerophospholipid catabolic process"/>
    <property type="evidence" value="ECO:0007669"/>
    <property type="project" value="TreeGrafter"/>
</dbReference>
<evidence type="ECO:0000256" key="6">
    <source>
        <dbReference type="ARBA" id="ARBA00023098"/>
    </source>
</evidence>
<evidence type="ECO:0000256" key="12">
    <source>
        <dbReference type="ARBA" id="ARBA00048947"/>
    </source>
</evidence>
<dbReference type="PANTHER" id="PTHR42758">
    <property type="entry name" value="PHOSPHATIDYLGLYCEROL PHOSPHOLIPASE C"/>
    <property type="match status" value="1"/>
</dbReference>
<dbReference type="AlphaFoldDB" id="A0A6P4YH93"/>
<comment type="catalytic activity">
    <reaction evidence="9">
        <text>N-(5Z,8Z,11Z,14Z-eicosatetraenoyl)-1-(9Z-octadecenoyl)-sn-glycero-3-phosphoethanolamine + H2O = N-(5Z,8Z,11Z,14Z-eicosatetraenoyl)-ethanolamine + 1-(9Z-octadecenoyl)-sn-glycero-3-phosphate + H(+)</text>
        <dbReference type="Rhea" id="RHEA:45544"/>
        <dbReference type="ChEBI" id="CHEBI:2700"/>
        <dbReference type="ChEBI" id="CHEBI:15377"/>
        <dbReference type="ChEBI" id="CHEBI:15378"/>
        <dbReference type="ChEBI" id="CHEBI:74544"/>
        <dbReference type="ChEBI" id="CHEBI:85223"/>
    </reaction>
    <physiologicalReaction direction="left-to-right" evidence="9">
        <dbReference type="Rhea" id="RHEA:45545"/>
    </physiologicalReaction>
</comment>
<evidence type="ECO:0000256" key="4">
    <source>
        <dbReference type="ARBA" id="ARBA00022801"/>
    </source>
</evidence>
<feature type="transmembrane region" description="Helical" evidence="13">
    <location>
        <begin position="12"/>
        <end position="32"/>
    </location>
</feature>
<evidence type="ECO:0000256" key="8">
    <source>
        <dbReference type="ARBA" id="ARBA00036083"/>
    </source>
</evidence>
<dbReference type="SUPFAM" id="SSF51695">
    <property type="entry name" value="PLC-like phosphodiesterases"/>
    <property type="match status" value="1"/>
</dbReference>